<dbReference type="Proteomes" id="UP001162483">
    <property type="component" value="Unassembled WGS sequence"/>
</dbReference>
<name>A0ABN9CDR9_9NEOB</name>
<protein>
    <submittedName>
        <fullName evidence="1">Uncharacterized protein</fullName>
    </submittedName>
</protein>
<organism evidence="1 2">
    <name type="scientific">Staurois parvus</name>
    <dbReference type="NCBI Taxonomy" id="386267"/>
    <lineage>
        <taxon>Eukaryota</taxon>
        <taxon>Metazoa</taxon>
        <taxon>Chordata</taxon>
        <taxon>Craniata</taxon>
        <taxon>Vertebrata</taxon>
        <taxon>Euteleostomi</taxon>
        <taxon>Amphibia</taxon>
        <taxon>Batrachia</taxon>
        <taxon>Anura</taxon>
        <taxon>Neobatrachia</taxon>
        <taxon>Ranoidea</taxon>
        <taxon>Ranidae</taxon>
        <taxon>Staurois</taxon>
    </lineage>
</organism>
<comment type="caution">
    <text evidence="1">The sequence shown here is derived from an EMBL/GenBank/DDBJ whole genome shotgun (WGS) entry which is preliminary data.</text>
</comment>
<dbReference type="EMBL" id="CATNWA010009580">
    <property type="protein sequence ID" value="CAI9558220.1"/>
    <property type="molecule type" value="Genomic_DNA"/>
</dbReference>
<gene>
    <name evidence="1" type="ORF">SPARVUS_LOCUS4860626</name>
</gene>
<evidence type="ECO:0000313" key="1">
    <source>
        <dbReference type="EMBL" id="CAI9558220.1"/>
    </source>
</evidence>
<evidence type="ECO:0000313" key="2">
    <source>
        <dbReference type="Proteomes" id="UP001162483"/>
    </source>
</evidence>
<sequence length="83" mass="8713">TVASLEVFPCVARATELHSGLPCSASPGSLDHLPCPALPRCPSCSVSGNVIWRMPASVIWVPSPASVGTYGGRNFGKFENDKK</sequence>
<feature type="non-terminal residue" evidence="1">
    <location>
        <position position="1"/>
    </location>
</feature>
<accession>A0ABN9CDR9</accession>
<proteinExistence type="predicted"/>
<reference evidence="1" key="1">
    <citation type="submission" date="2023-05" db="EMBL/GenBank/DDBJ databases">
        <authorList>
            <person name="Stuckert A."/>
        </authorList>
    </citation>
    <scope>NUCLEOTIDE SEQUENCE</scope>
</reference>
<keyword evidence="2" id="KW-1185">Reference proteome</keyword>